<dbReference type="Proteomes" id="UP000230709">
    <property type="component" value="Chromosome"/>
</dbReference>
<dbReference type="GO" id="GO:0006508">
    <property type="term" value="P:proteolysis"/>
    <property type="evidence" value="ECO:0007669"/>
    <property type="project" value="InterPro"/>
</dbReference>
<evidence type="ECO:0000313" key="6">
    <source>
        <dbReference type="EMBL" id="ATQ70321.1"/>
    </source>
</evidence>
<organism evidence="6 7">
    <name type="scientific">Methylosinus trichosporium (strain ATCC 35070 / NCIMB 11131 / UNIQEM 75 / OB3b)</name>
    <dbReference type="NCBI Taxonomy" id="595536"/>
    <lineage>
        <taxon>Bacteria</taxon>
        <taxon>Pseudomonadati</taxon>
        <taxon>Pseudomonadota</taxon>
        <taxon>Alphaproteobacteria</taxon>
        <taxon>Hyphomicrobiales</taxon>
        <taxon>Methylocystaceae</taxon>
        <taxon>Methylosinus</taxon>
    </lineage>
</organism>
<evidence type="ECO:0000256" key="3">
    <source>
        <dbReference type="PROSITE-ProRule" id="PRU00339"/>
    </source>
</evidence>
<dbReference type="InterPro" id="IPR011990">
    <property type="entry name" value="TPR-like_helical_dom_sf"/>
</dbReference>
<feature type="repeat" description="TPR" evidence="3">
    <location>
        <begin position="237"/>
        <end position="270"/>
    </location>
</feature>
<keyword evidence="4" id="KW-0732">Signal</keyword>
<evidence type="ECO:0000256" key="1">
    <source>
        <dbReference type="ARBA" id="ARBA00022737"/>
    </source>
</evidence>
<evidence type="ECO:0000313" key="7">
    <source>
        <dbReference type="Proteomes" id="UP000230709"/>
    </source>
</evidence>
<dbReference type="SUPFAM" id="SSF48452">
    <property type="entry name" value="TPR-like"/>
    <property type="match status" value="2"/>
</dbReference>
<dbReference type="Gene3D" id="3.40.50.1460">
    <property type="match status" value="1"/>
</dbReference>
<dbReference type="InterPro" id="IPR029030">
    <property type="entry name" value="Caspase-like_dom_sf"/>
</dbReference>
<dbReference type="GO" id="GO:0046813">
    <property type="term" value="P:receptor-mediated virion attachment to host cell"/>
    <property type="evidence" value="ECO:0007669"/>
    <property type="project" value="TreeGrafter"/>
</dbReference>
<feature type="signal peptide" evidence="4">
    <location>
        <begin position="1"/>
        <end position="24"/>
    </location>
</feature>
<feature type="repeat" description="TPR" evidence="3">
    <location>
        <begin position="169"/>
        <end position="202"/>
    </location>
</feature>
<dbReference type="EMBL" id="CP023737">
    <property type="protein sequence ID" value="ATQ70321.1"/>
    <property type="molecule type" value="Genomic_DNA"/>
</dbReference>
<keyword evidence="1" id="KW-0677">Repeat</keyword>
<dbReference type="InterPro" id="IPR011600">
    <property type="entry name" value="Pept_C14_caspase"/>
</dbReference>
<dbReference type="InterPro" id="IPR001309">
    <property type="entry name" value="Pept_C14_p20"/>
</dbReference>
<dbReference type="Pfam" id="PF13414">
    <property type="entry name" value="TPR_11"/>
    <property type="match status" value="2"/>
</dbReference>
<dbReference type="STRING" id="595536.GCA_000178815_03126"/>
<dbReference type="SUPFAM" id="SSF52129">
    <property type="entry name" value="Caspase-like"/>
    <property type="match status" value="1"/>
</dbReference>
<dbReference type="Pfam" id="PF00515">
    <property type="entry name" value="TPR_1"/>
    <property type="match status" value="1"/>
</dbReference>
<dbReference type="Gene3D" id="1.25.40.10">
    <property type="entry name" value="Tetratricopeptide repeat domain"/>
    <property type="match status" value="5"/>
</dbReference>
<gene>
    <name evidence="6" type="ORF">CQW49_10190</name>
</gene>
<feature type="repeat" description="TPR" evidence="3">
    <location>
        <begin position="345"/>
        <end position="378"/>
    </location>
</feature>
<dbReference type="Pfam" id="PF00656">
    <property type="entry name" value="Peptidase_C14"/>
    <property type="match status" value="1"/>
</dbReference>
<proteinExistence type="predicted"/>
<feature type="repeat" description="TPR" evidence="3">
    <location>
        <begin position="60"/>
        <end position="93"/>
    </location>
</feature>
<feature type="repeat" description="TPR" evidence="3">
    <location>
        <begin position="135"/>
        <end position="168"/>
    </location>
</feature>
<feature type="repeat" description="TPR" evidence="3">
    <location>
        <begin position="203"/>
        <end position="236"/>
    </location>
</feature>
<keyword evidence="2 3" id="KW-0802">TPR repeat</keyword>
<dbReference type="Pfam" id="PF13432">
    <property type="entry name" value="TPR_16"/>
    <property type="match status" value="1"/>
</dbReference>
<dbReference type="SMART" id="SM00028">
    <property type="entry name" value="TPR"/>
    <property type="match status" value="10"/>
</dbReference>
<dbReference type="RefSeq" id="WP_099831879.1">
    <property type="nucleotide sequence ID" value="NZ_ADVE02000001.1"/>
</dbReference>
<dbReference type="KEGG" id="mtw:CQW49_10190"/>
<dbReference type="AlphaFoldDB" id="A0A2D2D5L9"/>
<evidence type="ECO:0000259" key="5">
    <source>
        <dbReference type="PROSITE" id="PS50208"/>
    </source>
</evidence>
<dbReference type="Pfam" id="PF13181">
    <property type="entry name" value="TPR_8"/>
    <property type="match status" value="1"/>
</dbReference>
<accession>A0A2D2D5L9</accession>
<dbReference type="GO" id="GO:0004197">
    <property type="term" value="F:cysteine-type endopeptidase activity"/>
    <property type="evidence" value="ECO:0007669"/>
    <property type="project" value="InterPro"/>
</dbReference>
<dbReference type="PROSITE" id="PS50208">
    <property type="entry name" value="CASPASE_P20"/>
    <property type="match status" value="1"/>
</dbReference>
<dbReference type="PROSITE" id="PS50005">
    <property type="entry name" value="TPR"/>
    <property type="match status" value="6"/>
</dbReference>
<dbReference type="InterPro" id="IPR050498">
    <property type="entry name" value="Ycf3"/>
</dbReference>
<feature type="chain" id="PRO_5013790089" description="Caspase family p20 domain-containing protein" evidence="4">
    <location>
        <begin position="25"/>
        <end position="671"/>
    </location>
</feature>
<keyword evidence="7" id="KW-1185">Reference proteome</keyword>
<dbReference type="InterPro" id="IPR019734">
    <property type="entry name" value="TPR_rpt"/>
</dbReference>
<feature type="domain" description="Caspase family p20" evidence="5">
    <location>
        <begin position="441"/>
        <end position="571"/>
    </location>
</feature>
<sequence>MLQICHRALLALTLLTALSASALANDADICIDDAARNPDAAIPACTRLLVSGKLTEAEAAEAYGQRGIAKAGMGDLDGALKDLTAALDRNPKMLVALKLRGKAYKELNHLDLAIADFSRALRDALRGEQNRAQAVELYNLRGATQIDKDEYDTAIGDFNKALAIDRNYVDAYVNRGHAYTFKRDFDKAIADFDQAVRLKPRDAFGYAARAMARMGKADFTGAVADYDRAIKLDPQNAKLYTSRGEAWRLQGDLESSLQDHDKALSLKPSEEVYNNRALTLKDIALKSKDVTKLDEARNDCSEAILLNPSFAVPYTNRGLIRRLAGDLRGSLLDLDKAIGLAQRSMEALTFRGDTYRAIGDLDRALQDYDEAIRIFPDYVAAHNGRGAALQKKGDLAGAKAEYEKALSLPSDADAGVAKPAQAEARVGLDEVRSLLGEAAPGVRVALIIGNSAYRAVPALPNPERDADAVAKKLEGLGFKNQIRINNATNASFLAALKSFEEKAATADWAVIFYAGHGIQIAGGAYLIPVDAQLRTDEDVQKEAVPLERVLLAVNKAKKMRLVLLDACRDNPFEQKMKHADKRLRTVGLPSIEPGSGTLVAYATRDGHTAEDGDGDHSPFTQALLDNVAIPGVEINMVFRKVRDQVLKLTRGQQDPFTYGSLSSERFYFVAR</sequence>
<name>A0A2D2D5L9_METT3</name>
<protein>
    <recommendedName>
        <fullName evidence="5">Caspase family p20 domain-containing protein</fullName>
    </recommendedName>
</protein>
<evidence type="ECO:0000256" key="2">
    <source>
        <dbReference type="ARBA" id="ARBA00022803"/>
    </source>
</evidence>
<reference evidence="7" key="1">
    <citation type="submission" date="2017-10" db="EMBL/GenBank/DDBJ databases">
        <title>Completed PacBio SMRT sequence of Methylosinus trichosporium OB3b reveals presence of a third large plasmid.</title>
        <authorList>
            <person name="Charles T.C."/>
            <person name="Lynch M.D.J."/>
            <person name="Heil J.R."/>
            <person name="Cheng J."/>
        </authorList>
    </citation>
    <scope>NUCLEOTIDE SEQUENCE [LARGE SCALE GENOMIC DNA]</scope>
    <source>
        <strain evidence="7">OB3b</strain>
    </source>
</reference>
<dbReference type="PANTHER" id="PTHR44858">
    <property type="entry name" value="TETRATRICOPEPTIDE REPEAT PROTEIN 6"/>
    <property type="match status" value="1"/>
</dbReference>
<evidence type="ECO:0000256" key="4">
    <source>
        <dbReference type="SAM" id="SignalP"/>
    </source>
</evidence>
<dbReference type="PROSITE" id="PS50293">
    <property type="entry name" value="TPR_REGION"/>
    <property type="match status" value="2"/>
</dbReference>
<dbReference type="PANTHER" id="PTHR44858:SF1">
    <property type="entry name" value="UDP-N-ACETYLGLUCOSAMINE--PEPTIDE N-ACETYLGLUCOSAMINYLTRANSFERASE SPINDLY-RELATED"/>
    <property type="match status" value="1"/>
</dbReference>
<dbReference type="GO" id="GO:0009279">
    <property type="term" value="C:cell outer membrane"/>
    <property type="evidence" value="ECO:0007669"/>
    <property type="project" value="TreeGrafter"/>
</dbReference>